<dbReference type="PROSITE" id="PS51266">
    <property type="entry name" value="ZF_CHY"/>
    <property type="match status" value="1"/>
</dbReference>
<sequence length="292" mass="34003">MIIITFIVCLVLTIWLYRRWLQRAFQQPIGSTKPVYKLENELDDKDGCEHYRLKCWVQAPCCEDLFWGCWRCHDEGIYEGMRVNEVLLSPHRIDRTTINVMKCRYCKTIQEVGKTCQGCGLCMAQYYCDQCHYFNDAPTSPIFHCDECGICRVGKRKDYRHCVKCGICISDKIGEHACFENAGKEDCPICLESLFHSREIPRILPCGHILHEKCLYELCKIDFKCPICLKSLGDETERTNSIDAYLSRIPSIFNGPEIECFCNNCEIRFQTTSNITGYYKCTHCHQYNTTHL</sequence>
<feature type="domain" description="RING-type" evidence="5">
    <location>
        <begin position="187"/>
        <end position="228"/>
    </location>
</feature>
<dbReference type="PANTHER" id="PTHR21319:SF0">
    <property type="entry name" value="AND RING FINGER DOMAIN PROTEIN, PUTATIVE (AFU_ORTHOLOGUE AFUA_1G08900)-RELATED"/>
    <property type="match status" value="1"/>
</dbReference>
<evidence type="ECO:0000256" key="1">
    <source>
        <dbReference type="ARBA" id="ARBA00022723"/>
    </source>
</evidence>
<evidence type="ECO:0000259" key="7">
    <source>
        <dbReference type="PROSITE" id="PS51270"/>
    </source>
</evidence>
<name>A0ABR2VWF5_9FUNG</name>
<dbReference type="InterPro" id="IPR008913">
    <property type="entry name" value="Znf_CHY"/>
</dbReference>
<dbReference type="InterPro" id="IPR013083">
    <property type="entry name" value="Znf_RING/FYVE/PHD"/>
</dbReference>
<organism evidence="8 9">
    <name type="scientific">Basidiobolus ranarum</name>
    <dbReference type="NCBI Taxonomy" id="34480"/>
    <lineage>
        <taxon>Eukaryota</taxon>
        <taxon>Fungi</taxon>
        <taxon>Fungi incertae sedis</taxon>
        <taxon>Zoopagomycota</taxon>
        <taxon>Entomophthoromycotina</taxon>
        <taxon>Basidiobolomycetes</taxon>
        <taxon>Basidiobolales</taxon>
        <taxon>Basidiobolaceae</taxon>
        <taxon>Basidiobolus</taxon>
    </lineage>
</organism>
<dbReference type="Gene3D" id="3.30.40.10">
    <property type="entry name" value="Zinc/RING finger domain, C3HC4 (zinc finger)"/>
    <property type="match status" value="1"/>
</dbReference>
<gene>
    <name evidence="8" type="ORF">K7432_009827</name>
</gene>
<evidence type="ECO:0000256" key="4">
    <source>
        <dbReference type="PROSITE-ProRule" id="PRU00601"/>
    </source>
</evidence>
<evidence type="ECO:0000313" key="8">
    <source>
        <dbReference type="EMBL" id="KAK9708094.1"/>
    </source>
</evidence>
<dbReference type="InterPro" id="IPR017921">
    <property type="entry name" value="Znf_CTCHY"/>
</dbReference>
<evidence type="ECO:0000259" key="5">
    <source>
        <dbReference type="PROSITE" id="PS50089"/>
    </source>
</evidence>
<keyword evidence="9" id="KW-1185">Reference proteome</keyword>
<dbReference type="PROSITE" id="PS51270">
    <property type="entry name" value="ZF_CTCHY"/>
    <property type="match status" value="1"/>
</dbReference>
<dbReference type="PANTHER" id="PTHR21319">
    <property type="entry name" value="RING FINGER AND CHY ZINC FINGER DOMAIN-CONTAINING PROTEIN 1"/>
    <property type="match status" value="1"/>
</dbReference>
<dbReference type="SUPFAM" id="SSF161219">
    <property type="entry name" value="CHY zinc finger-like"/>
    <property type="match status" value="1"/>
</dbReference>
<dbReference type="SMART" id="SM00184">
    <property type="entry name" value="RING"/>
    <property type="match status" value="1"/>
</dbReference>
<dbReference type="PROSITE" id="PS50089">
    <property type="entry name" value="ZF_RING_2"/>
    <property type="match status" value="1"/>
</dbReference>
<dbReference type="SUPFAM" id="SSF57850">
    <property type="entry name" value="RING/U-box"/>
    <property type="match status" value="1"/>
</dbReference>
<protein>
    <submittedName>
        <fullName evidence="8">Uncharacterized protein</fullName>
    </submittedName>
</protein>
<evidence type="ECO:0000259" key="6">
    <source>
        <dbReference type="PROSITE" id="PS51266"/>
    </source>
</evidence>
<keyword evidence="3" id="KW-0862">Zinc</keyword>
<comment type="caution">
    <text evidence="8">The sequence shown here is derived from an EMBL/GenBank/DDBJ whole genome shotgun (WGS) entry which is preliminary data.</text>
</comment>
<accession>A0ABR2VWF5</accession>
<dbReference type="InterPro" id="IPR001841">
    <property type="entry name" value="Znf_RING"/>
</dbReference>
<evidence type="ECO:0000313" key="9">
    <source>
        <dbReference type="Proteomes" id="UP001479436"/>
    </source>
</evidence>
<feature type="domain" description="CTCHY-type" evidence="7">
    <location>
        <begin position="123"/>
        <end position="186"/>
    </location>
</feature>
<dbReference type="EMBL" id="JASJQH010007509">
    <property type="protein sequence ID" value="KAK9708094.1"/>
    <property type="molecule type" value="Genomic_DNA"/>
</dbReference>
<dbReference type="Proteomes" id="UP001479436">
    <property type="component" value="Unassembled WGS sequence"/>
</dbReference>
<dbReference type="Pfam" id="PF05495">
    <property type="entry name" value="zf-CHY"/>
    <property type="match status" value="1"/>
</dbReference>
<dbReference type="SUPFAM" id="SSF161245">
    <property type="entry name" value="Zinc hairpin stack"/>
    <property type="match status" value="1"/>
</dbReference>
<dbReference type="Pfam" id="PF13639">
    <property type="entry name" value="zf-RING_2"/>
    <property type="match status" value="1"/>
</dbReference>
<evidence type="ECO:0000256" key="2">
    <source>
        <dbReference type="ARBA" id="ARBA00022771"/>
    </source>
</evidence>
<feature type="domain" description="CHY-type" evidence="6">
    <location>
        <begin position="41"/>
        <end position="121"/>
    </location>
</feature>
<keyword evidence="1" id="KW-0479">Metal-binding</keyword>
<reference evidence="8 9" key="1">
    <citation type="submission" date="2023-04" db="EMBL/GenBank/DDBJ databases">
        <title>Genome of Basidiobolus ranarum AG-B5.</title>
        <authorList>
            <person name="Stajich J.E."/>
            <person name="Carter-House D."/>
            <person name="Gryganskyi A."/>
        </authorList>
    </citation>
    <scope>NUCLEOTIDE SEQUENCE [LARGE SCALE GENOMIC DNA]</scope>
    <source>
        <strain evidence="8 9">AG-B5</strain>
    </source>
</reference>
<dbReference type="InterPro" id="IPR037274">
    <property type="entry name" value="Znf_CHY_sf"/>
</dbReference>
<proteinExistence type="predicted"/>
<keyword evidence="2 4" id="KW-0863">Zinc-finger</keyword>
<dbReference type="InterPro" id="IPR037275">
    <property type="entry name" value="Znf_CTCHY_sf"/>
</dbReference>
<evidence type="ECO:0000256" key="3">
    <source>
        <dbReference type="ARBA" id="ARBA00022833"/>
    </source>
</evidence>